<keyword evidence="2" id="KW-1185">Reference proteome</keyword>
<dbReference type="SMART" id="SM00028">
    <property type="entry name" value="TPR"/>
    <property type="match status" value="5"/>
</dbReference>
<dbReference type="PANTHER" id="PTHR47459:SF1">
    <property type="entry name" value="KINESIN LIGHT CHAIN-RELATED"/>
    <property type="match status" value="1"/>
</dbReference>
<evidence type="ECO:0000313" key="2">
    <source>
        <dbReference type="Proteomes" id="UP001642260"/>
    </source>
</evidence>
<dbReference type="InterPro" id="IPR019734">
    <property type="entry name" value="TPR_rpt"/>
</dbReference>
<dbReference type="AlphaFoldDB" id="A0ABC8KVB4"/>
<dbReference type="Pfam" id="PF13424">
    <property type="entry name" value="TPR_12"/>
    <property type="match status" value="1"/>
</dbReference>
<dbReference type="Proteomes" id="UP001642260">
    <property type="component" value="Unassembled WGS sequence"/>
</dbReference>
<dbReference type="Gene3D" id="1.25.40.10">
    <property type="entry name" value="Tetratricopeptide repeat domain"/>
    <property type="match status" value="2"/>
</dbReference>
<name>A0ABC8KVB4_ERUVS</name>
<accession>A0ABC8KVB4</accession>
<reference evidence="1 2" key="1">
    <citation type="submission" date="2022-03" db="EMBL/GenBank/DDBJ databases">
        <authorList>
            <person name="Macdonald S."/>
            <person name="Ahmed S."/>
            <person name="Newling K."/>
        </authorList>
    </citation>
    <scope>NUCLEOTIDE SEQUENCE [LARGE SCALE GENOMIC DNA]</scope>
</reference>
<dbReference type="SUPFAM" id="SSF48452">
    <property type="entry name" value="TPR-like"/>
    <property type="match status" value="2"/>
</dbReference>
<protein>
    <submittedName>
        <fullName evidence="1">Uncharacterized protein</fullName>
    </submittedName>
</protein>
<comment type="caution">
    <text evidence="1">The sequence shown here is derived from an EMBL/GenBank/DDBJ whole genome shotgun (WGS) entry which is preliminary data.</text>
</comment>
<dbReference type="PANTHER" id="PTHR47459">
    <property type="entry name" value="KINESIN LIGHT CHAIN-RELATED"/>
    <property type="match status" value="1"/>
</dbReference>
<sequence>MKSVLIFLTHRFYIHKFRPNPHLLLRVNSISDTSSSSYSSSLVSTDRKISTFCTKSKFLEISSRNLCTHVEEPSVRKAKKELKEAFEAAETNDERISLLKEMESSSLEGNEVALSALIIGIHLYREGEDPEKVLYYAHKSLRAFNVDDNKPSLLVAMAMQLIGTASYALNLLGDSVRYLNRATQILEKLVADSEVKAMLKTVKMVIDSVDNRMGEQEDDVEDSLNSLETKEKEDSKELGVANRTVADAFAVGLNFEAALPYALEALAIHRKELGNILAEVALDRRLLGVIYKGLKEHDKAIEQKQLYQKMLEMNLEVLRGEIDDANMKVALGKYEEEISNGVVKQYKKDNEIRSVVLISMSKALVKEHKFADSKKCLEFSCNILEKKEKTSPVEVVEAYSEIALQYESMNEFETAVLLLEKTLCILEKLSEHCKGSVSARIGWLLLFLGRVSEAVAYLESAAERLKESLGPRHFSVGYVYNNLGAAFIELERPQHAAQMFAAAKDIIINGPNDACQRPSQLIPKIAVEFQQLVINNWDKHGDSTEDELQKVKRFLEELRLKAVHTLR</sequence>
<organism evidence="1 2">
    <name type="scientific">Eruca vesicaria subsp. sativa</name>
    <name type="common">Garden rocket</name>
    <name type="synonym">Eruca sativa</name>
    <dbReference type="NCBI Taxonomy" id="29727"/>
    <lineage>
        <taxon>Eukaryota</taxon>
        <taxon>Viridiplantae</taxon>
        <taxon>Streptophyta</taxon>
        <taxon>Embryophyta</taxon>
        <taxon>Tracheophyta</taxon>
        <taxon>Spermatophyta</taxon>
        <taxon>Magnoliopsida</taxon>
        <taxon>eudicotyledons</taxon>
        <taxon>Gunneridae</taxon>
        <taxon>Pentapetalae</taxon>
        <taxon>rosids</taxon>
        <taxon>malvids</taxon>
        <taxon>Brassicales</taxon>
        <taxon>Brassicaceae</taxon>
        <taxon>Brassiceae</taxon>
        <taxon>Eruca</taxon>
    </lineage>
</organism>
<proteinExistence type="predicted"/>
<dbReference type="EMBL" id="CAKOAT010332932">
    <property type="protein sequence ID" value="CAH8362489.1"/>
    <property type="molecule type" value="Genomic_DNA"/>
</dbReference>
<dbReference type="InterPro" id="IPR011990">
    <property type="entry name" value="TPR-like_helical_dom_sf"/>
</dbReference>
<gene>
    <name evidence="1" type="ORF">ERUC_LOCUS28245</name>
</gene>
<evidence type="ECO:0000313" key="1">
    <source>
        <dbReference type="EMBL" id="CAH8362489.1"/>
    </source>
</evidence>